<feature type="transmembrane region" description="Helical" evidence="1">
    <location>
        <begin position="40"/>
        <end position="63"/>
    </location>
</feature>
<evidence type="ECO:0000313" key="2">
    <source>
        <dbReference type="EMBL" id="KAJ6988188.1"/>
    </source>
</evidence>
<dbReference type="AlphaFoldDB" id="A0AAD6MMC0"/>
<dbReference type="EMBL" id="JAQIZT010000008">
    <property type="protein sequence ID" value="KAJ6988188.1"/>
    <property type="molecule type" value="Genomic_DNA"/>
</dbReference>
<evidence type="ECO:0000313" key="3">
    <source>
        <dbReference type="Proteomes" id="UP001164929"/>
    </source>
</evidence>
<protein>
    <submittedName>
        <fullName evidence="2">Uncharacterized protein</fullName>
    </submittedName>
</protein>
<organism evidence="2 3">
    <name type="scientific">Populus alba x Populus x berolinensis</name>
    <dbReference type="NCBI Taxonomy" id="444605"/>
    <lineage>
        <taxon>Eukaryota</taxon>
        <taxon>Viridiplantae</taxon>
        <taxon>Streptophyta</taxon>
        <taxon>Embryophyta</taxon>
        <taxon>Tracheophyta</taxon>
        <taxon>Spermatophyta</taxon>
        <taxon>Magnoliopsida</taxon>
        <taxon>eudicotyledons</taxon>
        <taxon>Gunneridae</taxon>
        <taxon>Pentapetalae</taxon>
        <taxon>rosids</taxon>
        <taxon>fabids</taxon>
        <taxon>Malpighiales</taxon>
        <taxon>Salicaceae</taxon>
        <taxon>Saliceae</taxon>
        <taxon>Populus</taxon>
    </lineage>
</organism>
<keyword evidence="1" id="KW-0472">Membrane</keyword>
<accession>A0AAD6MMC0</accession>
<comment type="caution">
    <text evidence="2">The sequence shown here is derived from an EMBL/GenBank/DDBJ whole genome shotgun (WGS) entry which is preliminary data.</text>
</comment>
<proteinExistence type="predicted"/>
<dbReference type="Proteomes" id="UP001164929">
    <property type="component" value="Chromosome 8"/>
</dbReference>
<keyword evidence="1" id="KW-1133">Transmembrane helix</keyword>
<keyword evidence="3" id="KW-1185">Reference proteome</keyword>
<sequence>MMKRMDKLLDDFDYPHVCIFSTKNQRKVTDNYFYESAEKIYFFFEGIILYSIQFVFIVIILLLSEKSYNLKQKKAFGDDGNLKKSKKLSIKKVGKGMLFEICRCFRCFLMLYNASASGVSLQ</sequence>
<reference evidence="2" key="1">
    <citation type="journal article" date="2023" name="Mol. Ecol. Resour.">
        <title>Chromosome-level genome assembly of a triploid poplar Populus alba 'Berolinensis'.</title>
        <authorList>
            <person name="Chen S."/>
            <person name="Yu Y."/>
            <person name="Wang X."/>
            <person name="Wang S."/>
            <person name="Zhang T."/>
            <person name="Zhou Y."/>
            <person name="He R."/>
            <person name="Meng N."/>
            <person name="Wang Y."/>
            <person name="Liu W."/>
            <person name="Liu Z."/>
            <person name="Liu J."/>
            <person name="Guo Q."/>
            <person name="Huang H."/>
            <person name="Sederoff R.R."/>
            <person name="Wang G."/>
            <person name="Qu G."/>
            <person name="Chen S."/>
        </authorList>
    </citation>
    <scope>NUCLEOTIDE SEQUENCE</scope>
    <source>
        <strain evidence="2">SC-2020</strain>
    </source>
</reference>
<evidence type="ECO:0000256" key="1">
    <source>
        <dbReference type="SAM" id="Phobius"/>
    </source>
</evidence>
<keyword evidence="1" id="KW-0812">Transmembrane</keyword>
<gene>
    <name evidence="2" type="ORF">NC653_021194</name>
</gene>
<name>A0AAD6MMC0_9ROSI</name>